<sequence length="443" mass="46218">MSARQLFLLFLPLAFSNGLMALGETVVGASLSRWPDPVIALAAFGSAFNVALVIEGPVIMLLHASNALVRDRATYRLVRGFTIALGASLALLHALVAFTPLYDVIFRSVLHLPAPVASEARAAFIAMLPFTPAVGWRRFLQGIMIRQGRTTPVGIGTVVRFGTLLTVVAAGSVAVRSAVVPSAAVGAFALSMSVVAEAAYTHRVARRAVRAVPAEAAGTPAGSASLTWGQLLRFYWPLASTSVVVYLARPVVTAALARGVAVQASLAGWPVLTNTLFLFVDSLSMLQQLVIPYAEGPTRAVVRRVAVRLALAAGAAIALLGLSPLGELYLSRVIGLRGEVLQLVGTALGLAVPYPAGLVLQSWFQGILVRQKWTAAITAGAVINLLVLSAVSYTGVAVTRLPGLYLLTAGMILGLLAEGAWLALVARAAEGQTRAPVTRGLPG</sequence>
<dbReference type="GO" id="GO:0030504">
    <property type="term" value="F:inorganic diphosphate transmembrane transporter activity"/>
    <property type="evidence" value="ECO:0007669"/>
    <property type="project" value="TreeGrafter"/>
</dbReference>
<evidence type="ECO:0000256" key="4">
    <source>
        <dbReference type="ARBA" id="ARBA00022989"/>
    </source>
</evidence>
<feature type="transmembrane region" description="Helical" evidence="6">
    <location>
        <begin position="179"/>
        <end position="200"/>
    </location>
</feature>
<evidence type="ECO:0008006" key="9">
    <source>
        <dbReference type="Google" id="ProtNLM"/>
    </source>
</evidence>
<accession>A0AA35G6H2</accession>
<keyword evidence="3 6" id="KW-0812">Transmembrane</keyword>
<keyword evidence="8" id="KW-1185">Reference proteome</keyword>
<organism evidence="7 8">
    <name type="scientific">Caldinitratiruptor microaerophilus</name>
    <dbReference type="NCBI Taxonomy" id="671077"/>
    <lineage>
        <taxon>Bacteria</taxon>
        <taxon>Bacillati</taxon>
        <taxon>Bacillota</taxon>
        <taxon>Clostridia</taxon>
        <taxon>Eubacteriales</taxon>
        <taxon>Symbiobacteriaceae</taxon>
        <taxon>Caldinitratiruptor</taxon>
    </lineage>
</organism>
<evidence type="ECO:0000256" key="6">
    <source>
        <dbReference type="SAM" id="Phobius"/>
    </source>
</evidence>
<dbReference type="InterPro" id="IPR009887">
    <property type="entry name" value="ANKH"/>
</dbReference>
<dbReference type="RefSeq" id="WP_264841964.1">
    <property type="nucleotide sequence ID" value="NZ_AP025628.1"/>
</dbReference>
<dbReference type="PANTHER" id="PTHR28384">
    <property type="entry name" value="PROGRESSIVE ANKYLOSIS PROTEIN HOMOLOG"/>
    <property type="match status" value="1"/>
</dbReference>
<dbReference type="GO" id="GO:0005315">
    <property type="term" value="F:phosphate transmembrane transporter activity"/>
    <property type="evidence" value="ECO:0007669"/>
    <property type="project" value="InterPro"/>
</dbReference>
<feature type="transmembrane region" description="Helical" evidence="6">
    <location>
        <begin position="404"/>
        <end position="424"/>
    </location>
</feature>
<feature type="transmembrane region" description="Helical" evidence="6">
    <location>
        <begin position="343"/>
        <end position="364"/>
    </location>
</feature>
<gene>
    <name evidence="7" type="ORF">caldi_23960</name>
</gene>
<evidence type="ECO:0000256" key="3">
    <source>
        <dbReference type="ARBA" id="ARBA00022692"/>
    </source>
</evidence>
<keyword evidence="4 6" id="KW-1133">Transmembrane helix</keyword>
<comment type="subcellular location">
    <subcellularLocation>
        <location evidence="1">Membrane</location>
        <topology evidence="1">Multi-pass membrane protein</topology>
    </subcellularLocation>
</comment>
<dbReference type="GO" id="GO:0005886">
    <property type="term" value="C:plasma membrane"/>
    <property type="evidence" value="ECO:0007669"/>
    <property type="project" value="TreeGrafter"/>
</dbReference>
<feature type="transmembrane region" description="Helical" evidence="6">
    <location>
        <begin position="376"/>
        <end position="398"/>
    </location>
</feature>
<dbReference type="EMBL" id="AP025628">
    <property type="protein sequence ID" value="BDG61306.1"/>
    <property type="molecule type" value="Genomic_DNA"/>
</dbReference>
<dbReference type="Proteomes" id="UP001163687">
    <property type="component" value="Chromosome"/>
</dbReference>
<feature type="transmembrane region" description="Helical" evidence="6">
    <location>
        <begin position="305"/>
        <end position="323"/>
    </location>
</feature>
<name>A0AA35G6H2_9FIRM</name>
<feature type="transmembrane region" description="Helical" evidence="6">
    <location>
        <begin position="83"/>
        <end position="102"/>
    </location>
</feature>
<dbReference type="AlphaFoldDB" id="A0AA35G6H2"/>
<evidence type="ECO:0000256" key="2">
    <source>
        <dbReference type="ARBA" id="ARBA00022448"/>
    </source>
</evidence>
<dbReference type="GO" id="GO:0035435">
    <property type="term" value="P:phosphate ion transmembrane transport"/>
    <property type="evidence" value="ECO:0007669"/>
    <property type="project" value="InterPro"/>
</dbReference>
<evidence type="ECO:0000256" key="5">
    <source>
        <dbReference type="ARBA" id="ARBA00023136"/>
    </source>
</evidence>
<evidence type="ECO:0000313" key="8">
    <source>
        <dbReference type="Proteomes" id="UP001163687"/>
    </source>
</evidence>
<keyword evidence="2" id="KW-0813">Transport</keyword>
<keyword evidence="5 6" id="KW-0472">Membrane</keyword>
<dbReference type="KEGG" id="cmic:caldi_23960"/>
<feature type="transmembrane region" description="Helical" evidence="6">
    <location>
        <begin position="38"/>
        <end position="62"/>
    </location>
</feature>
<proteinExistence type="predicted"/>
<dbReference type="PANTHER" id="PTHR28384:SF1">
    <property type="entry name" value="PROGRESSIVE ANKYLOSIS PROTEIN HOMOLOG"/>
    <property type="match status" value="1"/>
</dbReference>
<feature type="transmembrane region" description="Helical" evidence="6">
    <location>
        <begin position="152"/>
        <end position="173"/>
    </location>
</feature>
<feature type="transmembrane region" description="Helical" evidence="6">
    <location>
        <begin position="122"/>
        <end position="140"/>
    </location>
</feature>
<reference evidence="7" key="1">
    <citation type="submission" date="2022-03" db="EMBL/GenBank/DDBJ databases">
        <title>Complete genome sequence of Caldinitratiruptor microaerophilus.</title>
        <authorList>
            <person name="Mukaiyama R."/>
            <person name="Nishiyama T."/>
            <person name="Ueda K."/>
        </authorList>
    </citation>
    <scope>NUCLEOTIDE SEQUENCE</scope>
    <source>
        <strain evidence="7">JCM 16183</strain>
    </source>
</reference>
<evidence type="ECO:0000256" key="1">
    <source>
        <dbReference type="ARBA" id="ARBA00004141"/>
    </source>
</evidence>
<evidence type="ECO:0000313" key="7">
    <source>
        <dbReference type="EMBL" id="BDG61306.1"/>
    </source>
</evidence>
<protein>
    <recommendedName>
        <fullName evidence="9">Na+-driven multidrug efflux pump</fullName>
    </recommendedName>
</protein>
<dbReference type="Pfam" id="PF07260">
    <property type="entry name" value="ANKH"/>
    <property type="match status" value="1"/>
</dbReference>